<dbReference type="AlphaFoldDB" id="A0A067CMJ1"/>
<sequence>MAVALVGEDHVAALSAAKDGLAKYNEALDKLVPWSEFDATLDIMSRYQQDFSAEAGVLVGSIKTHMLNSRREYHNATRSVFEWCALVVPLLKGYLRIVQTSTNTADAEKKILSKVFTDGIAKMGKAVEQLDECDSLLSKAVGQLVTLQVQLENDFSQQNNTSRPSVATGPVGMAIAVTGAALTEAMVIKKLKEHFNDIRTGFKIMNGRCQTMSSGISTATKALEDDKDMISKLSAKVTESQVWVSIEGIIMEELTTAAQELHDLCEAYKARHGK</sequence>
<dbReference type="Pfam" id="PF06109">
    <property type="entry name" value="HlyE"/>
    <property type="match status" value="1"/>
</dbReference>
<dbReference type="EMBL" id="KK583196">
    <property type="protein sequence ID" value="KDO31924.1"/>
    <property type="molecule type" value="Genomic_DNA"/>
</dbReference>
<dbReference type="Proteomes" id="UP000030745">
    <property type="component" value="Unassembled WGS sequence"/>
</dbReference>
<dbReference type="CDD" id="cd22651">
    <property type="entry name" value="HlyE-like"/>
    <property type="match status" value="1"/>
</dbReference>
<dbReference type="SUPFAM" id="SSF58100">
    <property type="entry name" value="Bacterial hemolysins"/>
    <property type="match status" value="1"/>
</dbReference>
<name>A0A067CMJ1_SAPPC</name>
<organism evidence="1 2">
    <name type="scientific">Saprolegnia parasitica (strain CBS 223.65)</name>
    <dbReference type="NCBI Taxonomy" id="695850"/>
    <lineage>
        <taxon>Eukaryota</taxon>
        <taxon>Sar</taxon>
        <taxon>Stramenopiles</taxon>
        <taxon>Oomycota</taxon>
        <taxon>Saprolegniomycetes</taxon>
        <taxon>Saprolegniales</taxon>
        <taxon>Saprolegniaceae</taxon>
        <taxon>Saprolegnia</taxon>
    </lineage>
</organism>
<dbReference type="OrthoDB" id="78854at2759"/>
<keyword evidence="2" id="KW-1185">Reference proteome</keyword>
<dbReference type="GO" id="GO:0044179">
    <property type="term" value="P:hemolysis in another organism"/>
    <property type="evidence" value="ECO:0007669"/>
    <property type="project" value="InterPro"/>
</dbReference>
<dbReference type="GeneID" id="24125669"/>
<gene>
    <name evidence="1" type="ORF">SPRG_03140</name>
</gene>
<evidence type="ECO:0000313" key="2">
    <source>
        <dbReference type="Proteomes" id="UP000030745"/>
    </source>
</evidence>
<dbReference type="Gene3D" id="1.20.1170.10">
    <property type="match status" value="1"/>
</dbReference>
<accession>A0A067CMJ1</accession>
<evidence type="ECO:0000313" key="1">
    <source>
        <dbReference type="EMBL" id="KDO31924.1"/>
    </source>
</evidence>
<reference evidence="1 2" key="1">
    <citation type="journal article" date="2013" name="PLoS Genet.">
        <title>Distinctive expansion of potential virulence genes in the genome of the oomycete fish pathogen Saprolegnia parasitica.</title>
        <authorList>
            <person name="Jiang R.H."/>
            <person name="de Bruijn I."/>
            <person name="Haas B.J."/>
            <person name="Belmonte R."/>
            <person name="Lobach L."/>
            <person name="Christie J."/>
            <person name="van den Ackerveken G."/>
            <person name="Bottin A."/>
            <person name="Bulone V."/>
            <person name="Diaz-Moreno S.M."/>
            <person name="Dumas B."/>
            <person name="Fan L."/>
            <person name="Gaulin E."/>
            <person name="Govers F."/>
            <person name="Grenville-Briggs L.J."/>
            <person name="Horner N.R."/>
            <person name="Levin J.Z."/>
            <person name="Mammella M."/>
            <person name="Meijer H.J."/>
            <person name="Morris P."/>
            <person name="Nusbaum C."/>
            <person name="Oome S."/>
            <person name="Phillips A.J."/>
            <person name="van Rooyen D."/>
            <person name="Rzeszutek E."/>
            <person name="Saraiva M."/>
            <person name="Secombes C.J."/>
            <person name="Seidl M.F."/>
            <person name="Snel B."/>
            <person name="Stassen J.H."/>
            <person name="Sykes S."/>
            <person name="Tripathy S."/>
            <person name="van den Berg H."/>
            <person name="Vega-Arreguin J.C."/>
            <person name="Wawra S."/>
            <person name="Young S.K."/>
            <person name="Zeng Q."/>
            <person name="Dieguez-Uribeondo J."/>
            <person name="Russ C."/>
            <person name="Tyler B.M."/>
            <person name="van West P."/>
        </authorList>
    </citation>
    <scope>NUCLEOTIDE SEQUENCE [LARGE SCALE GENOMIC DNA]</scope>
    <source>
        <strain evidence="1 2">CBS 223.65</strain>
    </source>
</reference>
<dbReference type="InterPro" id="IPR027018">
    <property type="entry name" value="Hemolysin_E"/>
</dbReference>
<dbReference type="STRING" id="695850.A0A067CMJ1"/>
<dbReference type="RefSeq" id="XP_012197123.1">
    <property type="nucleotide sequence ID" value="XM_012341733.1"/>
</dbReference>
<dbReference type="VEuPathDB" id="FungiDB:SPRG_03140"/>
<dbReference type="KEGG" id="spar:SPRG_03140"/>
<proteinExistence type="predicted"/>
<protein>
    <submittedName>
        <fullName evidence="1">Uncharacterized protein</fullName>
    </submittedName>
</protein>